<feature type="chain" id="PRO_5022940905" evidence="1">
    <location>
        <begin position="16"/>
        <end position="81"/>
    </location>
</feature>
<dbReference type="EMBL" id="FZQP02002225">
    <property type="protein sequence ID" value="VVC95123.1"/>
    <property type="molecule type" value="Genomic_DNA"/>
</dbReference>
<organism evidence="2 3">
    <name type="scientific">Leptidea sinapis</name>
    <dbReference type="NCBI Taxonomy" id="189913"/>
    <lineage>
        <taxon>Eukaryota</taxon>
        <taxon>Metazoa</taxon>
        <taxon>Ecdysozoa</taxon>
        <taxon>Arthropoda</taxon>
        <taxon>Hexapoda</taxon>
        <taxon>Insecta</taxon>
        <taxon>Pterygota</taxon>
        <taxon>Neoptera</taxon>
        <taxon>Endopterygota</taxon>
        <taxon>Lepidoptera</taxon>
        <taxon>Glossata</taxon>
        <taxon>Ditrysia</taxon>
        <taxon>Papilionoidea</taxon>
        <taxon>Pieridae</taxon>
        <taxon>Dismorphiinae</taxon>
        <taxon>Leptidea</taxon>
    </lineage>
</organism>
<dbReference type="Proteomes" id="UP000324832">
    <property type="component" value="Unassembled WGS sequence"/>
</dbReference>
<protein>
    <submittedName>
        <fullName evidence="2">Uncharacterized protein</fullName>
    </submittedName>
</protein>
<evidence type="ECO:0000313" key="3">
    <source>
        <dbReference type="Proteomes" id="UP000324832"/>
    </source>
</evidence>
<reference evidence="2 3" key="1">
    <citation type="submission" date="2017-07" db="EMBL/GenBank/DDBJ databases">
        <authorList>
            <person name="Talla V."/>
            <person name="Backstrom N."/>
        </authorList>
    </citation>
    <scope>NUCLEOTIDE SEQUENCE [LARGE SCALE GENOMIC DNA]</scope>
</reference>
<evidence type="ECO:0000313" key="2">
    <source>
        <dbReference type="EMBL" id="VVC95123.1"/>
    </source>
</evidence>
<sequence>MRLLFVCFLAHWVKCNENYTLSPELLQSVFGNLTDIKPLSDEPIATTLKPLSEPGLVLYKPDNYRPSFAEYDKFDWTLTKQ</sequence>
<keyword evidence="1" id="KW-0732">Signal</keyword>
<dbReference type="AlphaFoldDB" id="A0A5E4QCE6"/>
<evidence type="ECO:0000256" key="1">
    <source>
        <dbReference type="SAM" id="SignalP"/>
    </source>
</evidence>
<accession>A0A5E4QCE6</accession>
<keyword evidence="3" id="KW-1185">Reference proteome</keyword>
<proteinExistence type="predicted"/>
<gene>
    <name evidence="2" type="ORF">LSINAPIS_LOCUS6912</name>
</gene>
<feature type="signal peptide" evidence="1">
    <location>
        <begin position="1"/>
        <end position="15"/>
    </location>
</feature>
<name>A0A5E4QCE6_9NEOP</name>